<organism evidence="1 2">
    <name type="scientific">Ensifer adhaerens</name>
    <name type="common">Sinorhizobium morelense</name>
    <dbReference type="NCBI Taxonomy" id="106592"/>
    <lineage>
        <taxon>Bacteria</taxon>
        <taxon>Pseudomonadati</taxon>
        <taxon>Pseudomonadota</taxon>
        <taxon>Alphaproteobacteria</taxon>
        <taxon>Hyphomicrobiales</taxon>
        <taxon>Rhizobiaceae</taxon>
        <taxon>Sinorhizobium/Ensifer group</taxon>
        <taxon>Ensifer</taxon>
    </lineage>
</organism>
<proteinExistence type="predicted"/>
<keyword evidence="1" id="KW-0614">Plasmid</keyword>
<dbReference type="Proteomes" id="UP001214094">
    <property type="component" value="Plasmid unnamedB"/>
</dbReference>
<reference evidence="1 2" key="1">
    <citation type="submission" date="2023-03" db="EMBL/GenBank/DDBJ databases">
        <title>Comparative genome and transcriptome analysis combination mining strategies for increasing vitamin B12 production of Ensifer adhaerens strain.</title>
        <authorList>
            <person name="Yongheng L."/>
        </authorList>
    </citation>
    <scope>NUCLEOTIDE SEQUENCE [LARGE SCALE GENOMIC DNA]</scope>
    <source>
        <strain evidence="1 2">Casida A-T305</strain>
        <plasmid evidence="1 2">unnamedB</plasmid>
    </source>
</reference>
<dbReference type="RefSeq" id="WP_034796322.1">
    <property type="nucleotide sequence ID" value="NZ_CP015882.1"/>
</dbReference>
<dbReference type="EMBL" id="CP121310">
    <property type="protein sequence ID" value="WFP94578.1"/>
    <property type="molecule type" value="Genomic_DNA"/>
</dbReference>
<dbReference type="PANTHER" id="PTHR42815:SF2">
    <property type="entry name" value="FAD-BINDING, PUTATIVE (AFU_ORTHOLOGUE AFUA_6G07600)-RELATED"/>
    <property type="match status" value="1"/>
</dbReference>
<gene>
    <name evidence="1" type="ORF">P4B07_32765</name>
</gene>
<geneLocation type="plasmid" evidence="1 2">
    <name>unnamedB</name>
</geneLocation>
<dbReference type="GeneID" id="29523361"/>
<evidence type="ECO:0000313" key="2">
    <source>
        <dbReference type="Proteomes" id="UP001214094"/>
    </source>
</evidence>
<dbReference type="InterPro" id="IPR012349">
    <property type="entry name" value="Split_barrel_FMN-bd"/>
</dbReference>
<dbReference type="PANTHER" id="PTHR42815">
    <property type="entry name" value="FAD-BINDING, PUTATIVE (AFU_ORTHOLOGUE AFUA_6G07600)-RELATED"/>
    <property type="match status" value="1"/>
</dbReference>
<sequence length="290" mass="31396">MDNDPFHAGEQQLQSLFAVREQLAGSRAIQASLPPGFAGFLAELHYVVLAVPDREGRIWVTMVFGRPGFLSAPDAMRVRVAARPDAADPVARGIVEGTPIAILAIDLSTRRRIRVNGSVGRVGQSDFVVDVQQAFGNCPQYIRPRDVKQAVGASGEPLLISADTSLARRVVAGADTFFVATRAASDAGGDMDVSHRGGPPGFVRWDGECLIWPEYRGNYYFNTLGNLLVDPACCLLFPDFGTGEMVVMTGHAVLDGFDGRLRRSHEGMPMNGLVRFKPDLLMSRTALARP</sequence>
<dbReference type="SUPFAM" id="SSF50475">
    <property type="entry name" value="FMN-binding split barrel"/>
    <property type="match status" value="1"/>
</dbReference>
<accession>A0ABY8HR42</accession>
<keyword evidence="2" id="KW-1185">Reference proteome</keyword>
<dbReference type="Gene3D" id="2.30.110.10">
    <property type="entry name" value="Electron Transport, Fmn-binding Protein, Chain A"/>
    <property type="match status" value="1"/>
</dbReference>
<name>A0ABY8HR42_ENSAD</name>
<evidence type="ECO:0000313" key="1">
    <source>
        <dbReference type="EMBL" id="WFP94578.1"/>
    </source>
</evidence>
<protein>
    <submittedName>
        <fullName evidence="1">Pyridoxamine 5'-phosphate oxidase family protein</fullName>
    </submittedName>
</protein>